<comment type="caution">
    <text evidence="2">The sequence shown here is derived from an EMBL/GenBank/DDBJ whole genome shotgun (WGS) entry which is preliminary data.</text>
</comment>
<feature type="compositionally biased region" description="Basic and acidic residues" evidence="1">
    <location>
        <begin position="281"/>
        <end position="290"/>
    </location>
</feature>
<feature type="compositionally biased region" description="Basic and acidic residues" evidence="1">
    <location>
        <begin position="243"/>
        <end position="253"/>
    </location>
</feature>
<evidence type="ECO:0000256" key="1">
    <source>
        <dbReference type="SAM" id="MobiDB-lite"/>
    </source>
</evidence>
<dbReference type="AlphaFoldDB" id="A0A9P7KTM9"/>
<evidence type="ECO:0000313" key="2">
    <source>
        <dbReference type="EMBL" id="KAG5660615.1"/>
    </source>
</evidence>
<organism evidence="2 3">
    <name type="scientific">Fusarium avenaceum</name>
    <dbReference type="NCBI Taxonomy" id="40199"/>
    <lineage>
        <taxon>Eukaryota</taxon>
        <taxon>Fungi</taxon>
        <taxon>Dikarya</taxon>
        <taxon>Ascomycota</taxon>
        <taxon>Pezizomycotina</taxon>
        <taxon>Sordariomycetes</taxon>
        <taxon>Hypocreomycetidae</taxon>
        <taxon>Hypocreales</taxon>
        <taxon>Nectriaceae</taxon>
        <taxon>Fusarium</taxon>
        <taxon>Fusarium tricinctum species complex</taxon>
    </lineage>
</organism>
<reference evidence="2" key="1">
    <citation type="submission" date="2021-04" db="EMBL/GenBank/DDBJ databases">
        <title>Draft genome of Fusarium avenaceum strain F156N33, isolated from an atmospheric sample in Virginia.</title>
        <authorList>
            <person name="Yang S."/>
            <person name="Vinatzer B.A."/>
            <person name="Coleman J."/>
        </authorList>
    </citation>
    <scope>NUCLEOTIDE SEQUENCE</scope>
    <source>
        <strain evidence="2">F156N33</strain>
    </source>
</reference>
<protein>
    <submittedName>
        <fullName evidence="2">Uncharacterized protein</fullName>
    </submittedName>
</protein>
<sequence length="340" mass="39231">MTPHQPKLLIRPRPFYGRMCTESSTAATHSERPRANVKPQTVVEQSIHNGTLVINMPCCIAIIQFQQCQHSTLFKVACTAGCKDLCPLPAQQVLIIAHYLWLCEDCHERIGNEDLDERCNKWADVLFEIPKTLHPAFRHQLKASAEAQENAEDERCEKARTMRIEEIQCVAEWTLEYAYMLYDILHKHVWEPQEAMARIKRLRGLRVWDLIVVRDVSRKGEDLVEEQDNEVYWAINSQFAQQREQRRQMRRDSPPATPKPLPPTFAEWYKDREDESDWSEDSSKTGHDGDVILQQEGDDDSIPVTSQRAATPSPPPHDARARDLLGIALQEPDLMDIDED</sequence>
<dbReference type="EMBL" id="JAGPUO010000009">
    <property type="protein sequence ID" value="KAG5660615.1"/>
    <property type="molecule type" value="Genomic_DNA"/>
</dbReference>
<proteinExistence type="predicted"/>
<gene>
    <name evidence="2" type="ORF">KAF25_003221</name>
</gene>
<accession>A0A9P7KTM9</accession>
<keyword evidence="3" id="KW-1185">Reference proteome</keyword>
<feature type="region of interest" description="Disordered" evidence="1">
    <location>
        <begin position="243"/>
        <end position="323"/>
    </location>
</feature>
<name>A0A9P7KTM9_9HYPO</name>
<dbReference type="Proteomes" id="UP000782241">
    <property type="component" value="Unassembled WGS sequence"/>
</dbReference>
<evidence type="ECO:0000313" key="3">
    <source>
        <dbReference type="Proteomes" id="UP000782241"/>
    </source>
</evidence>